<dbReference type="SUPFAM" id="SSF56327">
    <property type="entry name" value="LDH C-terminal domain-like"/>
    <property type="match status" value="1"/>
</dbReference>
<organism evidence="14 15">
    <name type="scientific">Paenibacillus ginsengarvi</name>
    <dbReference type="NCBI Taxonomy" id="400777"/>
    <lineage>
        <taxon>Bacteria</taxon>
        <taxon>Bacillati</taxon>
        <taxon>Bacillota</taxon>
        <taxon>Bacilli</taxon>
        <taxon>Bacillales</taxon>
        <taxon>Paenibacillaceae</taxon>
        <taxon>Paenibacillus</taxon>
    </lineage>
</organism>
<keyword evidence="7" id="KW-0119">Carbohydrate metabolism</keyword>
<protein>
    <submittedName>
        <fullName evidence="14">Glycoside hydrolase family 4</fullName>
    </submittedName>
</protein>
<accession>A0A3B0BDL1</accession>
<evidence type="ECO:0000256" key="2">
    <source>
        <dbReference type="ARBA" id="ARBA00010141"/>
    </source>
</evidence>
<evidence type="ECO:0000256" key="9">
    <source>
        <dbReference type="PIRSR" id="PIRSR601088-2"/>
    </source>
</evidence>
<dbReference type="GO" id="GO:0004553">
    <property type="term" value="F:hydrolase activity, hydrolyzing O-glycosyl compounds"/>
    <property type="evidence" value="ECO:0007669"/>
    <property type="project" value="InterPro"/>
</dbReference>
<keyword evidence="6 10" id="KW-0464">Manganese</keyword>
<keyword evidence="8 12" id="KW-0326">Glycosidase</keyword>
<comment type="cofactor">
    <cofactor evidence="12">
        <name>NAD(+)</name>
        <dbReference type="ChEBI" id="CHEBI:57540"/>
    </cofactor>
    <text evidence="12">Binds 1 NAD(+) per subunit.</text>
</comment>
<evidence type="ECO:0000256" key="7">
    <source>
        <dbReference type="ARBA" id="ARBA00023277"/>
    </source>
</evidence>
<dbReference type="PANTHER" id="PTHR32092">
    <property type="entry name" value="6-PHOSPHO-BETA-GLUCOSIDASE-RELATED"/>
    <property type="match status" value="1"/>
</dbReference>
<dbReference type="RefSeq" id="WP_120750837.1">
    <property type="nucleotide sequence ID" value="NZ_RBAH01000029.1"/>
</dbReference>
<evidence type="ECO:0000256" key="3">
    <source>
        <dbReference type="ARBA" id="ARBA00022723"/>
    </source>
</evidence>
<dbReference type="InterPro" id="IPR053715">
    <property type="entry name" value="GH4_Enzyme_sf"/>
</dbReference>
<feature type="binding site" evidence="9">
    <location>
        <position position="153"/>
    </location>
    <ligand>
        <name>substrate</name>
    </ligand>
</feature>
<evidence type="ECO:0000256" key="5">
    <source>
        <dbReference type="ARBA" id="ARBA00023027"/>
    </source>
</evidence>
<dbReference type="GO" id="GO:0016616">
    <property type="term" value="F:oxidoreductase activity, acting on the CH-OH group of donors, NAD or NADP as acceptor"/>
    <property type="evidence" value="ECO:0007669"/>
    <property type="project" value="InterPro"/>
</dbReference>
<dbReference type="InterPro" id="IPR036291">
    <property type="entry name" value="NAD(P)-bd_dom_sf"/>
</dbReference>
<evidence type="ECO:0000256" key="6">
    <source>
        <dbReference type="ARBA" id="ARBA00023211"/>
    </source>
</evidence>
<evidence type="ECO:0000256" key="1">
    <source>
        <dbReference type="ARBA" id="ARBA00001936"/>
    </source>
</evidence>
<dbReference type="EMBL" id="RBAH01000029">
    <property type="protein sequence ID" value="RKN71203.1"/>
    <property type="molecule type" value="Genomic_DNA"/>
</dbReference>
<evidence type="ECO:0000313" key="14">
    <source>
        <dbReference type="EMBL" id="RKN71203.1"/>
    </source>
</evidence>
<feature type="binding site" evidence="9">
    <location>
        <position position="97"/>
    </location>
    <ligand>
        <name>substrate</name>
    </ligand>
</feature>
<evidence type="ECO:0000259" key="13">
    <source>
        <dbReference type="Pfam" id="PF11975"/>
    </source>
</evidence>
<feature type="site" description="Increases basicity of active site Tyr" evidence="11">
    <location>
        <position position="115"/>
    </location>
</feature>
<comment type="caution">
    <text evidence="14">The sequence shown here is derived from an EMBL/GenBank/DDBJ whole genome shotgun (WGS) entry which is preliminary data.</text>
</comment>
<keyword evidence="3 10" id="KW-0479">Metal-binding</keyword>
<evidence type="ECO:0000256" key="8">
    <source>
        <dbReference type="ARBA" id="ARBA00023295"/>
    </source>
</evidence>
<dbReference type="Proteomes" id="UP000282311">
    <property type="component" value="Unassembled WGS sequence"/>
</dbReference>
<dbReference type="Pfam" id="PF02056">
    <property type="entry name" value="Glyco_hydro_4"/>
    <property type="match status" value="1"/>
</dbReference>
<dbReference type="InterPro" id="IPR001088">
    <property type="entry name" value="Glyco_hydro_4"/>
</dbReference>
<dbReference type="GO" id="GO:0005975">
    <property type="term" value="P:carbohydrate metabolic process"/>
    <property type="evidence" value="ECO:0007669"/>
    <property type="project" value="InterPro"/>
</dbReference>
<keyword evidence="10" id="KW-0408">Iron</keyword>
<evidence type="ECO:0000256" key="11">
    <source>
        <dbReference type="PIRSR" id="PIRSR601088-4"/>
    </source>
</evidence>
<dbReference type="InterPro" id="IPR022616">
    <property type="entry name" value="Glyco_hydro_4_C"/>
</dbReference>
<dbReference type="Gene3D" id="3.90.1820.10">
    <property type="entry name" value="AglA-like glucosidase"/>
    <property type="match status" value="1"/>
</dbReference>
<keyword evidence="15" id="KW-1185">Reference proteome</keyword>
<dbReference type="OrthoDB" id="9808275at2"/>
<feature type="binding site" evidence="10">
    <location>
        <position position="175"/>
    </location>
    <ligand>
        <name>Mn(2+)</name>
        <dbReference type="ChEBI" id="CHEBI:29035"/>
    </ligand>
</feature>
<dbReference type="Pfam" id="PF11975">
    <property type="entry name" value="Glyco_hydro_4C"/>
    <property type="match status" value="1"/>
</dbReference>
<keyword evidence="4 12" id="KW-0378">Hydrolase</keyword>
<evidence type="ECO:0000256" key="10">
    <source>
        <dbReference type="PIRSR" id="PIRSR601088-3"/>
    </source>
</evidence>
<comment type="similarity">
    <text evidence="2 12">Belongs to the glycosyl hydrolase 4 family.</text>
</comment>
<feature type="binding site" evidence="10">
    <location>
        <position position="217"/>
    </location>
    <ligand>
        <name>Mn(2+)</name>
        <dbReference type="ChEBI" id="CHEBI:29035"/>
    </ligand>
</feature>
<name>A0A3B0BDL1_9BACL</name>
<gene>
    <name evidence="14" type="ORF">D7M11_29350</name>
</gene>
<keyword evidence="10" id="KW-0170">Cobalt</keyword>
<evidence type="ECO:0000256" key="12">
    <source>
        <dbReference type="RuleBase" id="RU361152"/>
    </source>
</evidence>
<dbReference type="SUPFAM" id="SSF51735">
    <property type="entry name" value="NAD(P)-binding Rossmann-fold domains"/>
    <property type="match status" value="1"/>
</dbReference>
<dbReference type="InterPro" id="IPR015955">
    <property type="entry name" value="Lactate_DH/Glyco_Ohase_4_C"/>
</dbReference>
<keyword evidence="5 12" id="KW-0520">NAD</keyword>
<dbReference type="PRINTS" id="PR00732">
    <property type="entry name" value="GLHYDRLASE4"/>
</dbReference>
<sequence>MQTNVQKPKVVVLGAGSLFFGRQSIWQMVHSEHLNKGTLALVDTDEARLNKLVKLARMVAEENGVQLAVEGSTDRRDVLKDADFVVLSFARDTVKYRGIDCEVSEKYGIRMCSGDTIGPGGIFRAMRELPIIMDCARDIEAICPDAWVINYINPSAVNGIALQKFAPKLKSFALCDGLHMPHVKRNYAVNAEIVPSKEAYTEEIANRFDFRIAGVNHFTWLLKAEFDGRDVAPNIAERLRRRAETATNGGDTGAKAAYNDAIGYELYQAFGYIPTCVAHTKEYVRFWQGLGRTKEAIPQLSIWETEERYKRHASMWEQVDSFLSGAKPISDYMRTFGPDHATDIIESMVGGLGKKFFVNTANRGAVPNMSGDAFLELMCEVTTDGIKPLPVGNMPTGLRGMQQIVLDTHELTAEAVVERSFAKLRRAMLTDPLTNSIADADRIIAEIMERERDALPAYWFE</sequence>
<reference evidence="14 15" key="1">
    <citation type="journal article" date="2007" name="Int. J. Syst. Evol. Microbiol.">
        <title>Paenibacillus ginsengarvi sp. nov., isolated from soil from ginseng cultivation.</title>
        <authorList>
            <person name="Yoon M.H."/>
            <person name="Ten L.N."/>
            <person name="Im W.T."/>
        </authorList>
    </citation>
    <scope>NUCLEOTIDE SEQUENCE [LARGE SCALE GENOMIC DNA]</scope>
    <source>
        <strain evidence="14 15">KCTC 13059</strain>
    </source>
</reference>
<keyword evidence="10" id="KW-0533">Nickel</keyword>
<evidence type="ECO:0000313" key="15">
    <source>
        <dbReference type="Proteomes" id="UP000282311"/>
    </source>
</evidence>
<comment type="cofactor">
    <cofactor evidence="1">
        <name>Mn(2+)</name>
        <dbReference type="ChEBI" id="CHEBI:29035"/>
    </cofactor>
</comment>
<dbReference type="AlphaFoldDB" id="A0A3B0BDL1"/>
<feature type="domain" description="Glycosyl hydrolase family 4 C-terminal" evidence="13">
    <location>
        <begin position="212"/>
        <end position="434"/>
    </location>
</feature>
<dbReference type="GO" id="GO:0046872">
    <property type="term" value="F:metal ion binding"/>
    <property type="evidence" value="ECO:0007669"/>
    <property type="project" value="UniProtKB-KW"/>
</dbReference>
<evidence type="ECO:0000256" key="4">
    <source>
        <dbReference type="ARBA" id="ARBA00022801"/>
    </source>
</evidence>
<proteinExistence type="inferred from homology"/>
<dbReference type="PANTHER" id="PTHR32092:SF6">
    <property type="entry name" value="ALPHA-GALACTOSIDASE"/>
    <property type="match status" value="1"/>
</dbReference>